<feature type="region of interest" description="Disordered" evidence="2">
    <location>
        <begin position="675"/>
        <end position="719"/>
    </location>
</feature>
<proteinExistence type="predicted"/>
<feature type="compositionally biased region" description="Basic and acidic residues" evidence="2">
    <location>
        <begin position="377"/>
        <end position="386"/>
    </location>
</feature>
<sequence>MLQRQIMFKQLQELQRRQQLQELSNTRNQNYVNQLSSLKQASGGQFSPMINGTPIQDPSGMFMVGNMMHHGGPNGLGLVQSPAGLSQPQLDISLYGSHTLSPDENLNQYSHLHGPSNLSTNLLTKNNGSPLGMVTMQPSAFSNSFMSQHCNFPSDQINMLDGSVHSNQEKDLFGQIPTEGLHSAVLPGNYSEQGIIMQGNASALESEGRHEDTGWGRLSPGKTSNFGLSVAADSLDPLEQKILYNTDDDSWGSFSRSSKMSTGGFGGALENISNMDGLPSIQSGSWSALMQSTLEETSGNDPGVQEEWSGLSFQNPEPSNDNQTAKFNDSKRLQNNWVNRNSPNAVSPSSKPEHSFQNVNMNCSLANIQQSGYQYQKQKEEYHSESSHAPTQYSPRRMSLLGDYNSQQKRPTGGTPIQTSLPLPHIWPDQHKENPNNDAHEPSLSSSSNDNQPRNNFSGHEFKGAFWLQGSTPHHVPGGIQKQYDQVNQLNTHGYSVEPENMASGVDVEAVSAVLNASLERPNENMTAPSESMLELLNKDDTSNDQALTMQLNSKVSAPIEFALTENSAASFAKPCKTSPLPPDFGFRPRPSDPQTSQSHSVFPSLSMVASGATSLSSHNMNDHVESQRPASPAPSHMTAEVPPSGNVLVTQPSFKSDRLQHVGFRMGIPTDWQGMASQQTTSSPKPFKFSSNMFRSPDSPSSSIGTSSAAPNEQQYQNSCQQEYNTNQYSGNSAGLEQQLEKGSFIHEGSTDINNSISVGSNIQKPEPFREHDLEAGAIGSGSLITDDGKSFPPKYDSANYQHPNANMGELSLSGQNSGNKDISKSDLNAVSCLSAFSSGDNNGWKLSQEGQGDQSGKALLTSYHQSILSQNDILTRSVGNNRASNVAYPSQISMPMVQSWFKQHETLKSGQRLPIYDPRAAILATQPSSEMTHGNMQDNSLNLQVNLVNAIQGSGLRPPTTAAPVPNKQLNPPSMLPSDATHQNLAVTLRKKRKLVAFDMVPWYKEVNHGQWRPQDQDISTTELLWAQAANRREEEVISEAEIVEELHPVIQAKRRLICSTQLTQQVFRPAPSVIICMDASSNCDYIAYYAARVALGDACSLTGPLPTDSSDVSESLDKPRTLRRTDACKFSTVVEGIICRVNKLEDDLTRLEKSLSIVDIKVEAQELEKFSTINRFAKFHIRAQQSAVDQASSSGTSTLQRIHPQRYVVGHPMPKILPEGAECLSL</sequence>
<protein>
    <submittedName>
        <fullName evidence="3">Uncharacterized protein</fullName>
    </submittedName>
</protein>
<feature type="region of interest" description="Disordered" evidence="2">
    <location>
        <begin position="573"/>
        <end position="655"/>
    </location>
</feature>
<feature type="coiled-coil region" evidence="1">
    <location>
        <begin position="1137"/>
        <end position="1164"/>
    </location>
</feature>
<dbReference type="Proteomes" id="UP001190926">
    <property type="component" value="Unassembled WGS sequence"/>
</dbReference>
<dbReference type="EMBL" id="SDAM02000106">
    <property type="protein sequence ID" value="KAH6829684.1"/>
    <property type="molecule type" value="Genomic_DNA"/>
</dbReference>
<organism evidence="3 4">
    <name type="scientific">Perilla frutescens var. hirtella</name>
    <name type="common">Perilla citriodora</name>
    <name type="synonym">Perilla setoyensis</name>
    <dbReference type="NCBI Taxonomy" id="608512"/>
    <lineage>
        <taxon>Eukaryota</taxon>
        <taxon>Viridiplantae</taxon>
        <taxon>Streptophyta</taxon>
        <taxon>Embryophyta</taxon>
        <taxon>Tracheophyta</taxon>
        <taxon>Spermatophyta</taxon>
        <taxon>Magnoliopsida</taxon>
        <taxon>eudicotyledons</taxon>
        <taxon>Gunneridae</taxon>
        <taxon>Pentapetalae</taxon>
        <taxon>asterids</taxon>
        <taxon>lamiids</taxon>
        <taxon>Lamiales</taxon>
        <taxon>Lamiaceae</taxon>
        <taxon>Nepetoideae</taxon>
        <taxon>Elsholtzieae</taxon>
        <taxon>Perilla</taxon>
    </lineage>
</organism>
<feature type="compositionally biased region" description="Polar residues" evidence="2">
    <location>
        <begin position="404"/>
        <end position="421"/>
    </location>
</feature>
<feature type="compositionally biased region" description="Polar residues" evidence="2">
    <location>
        <begin position="443"/>
        <end position="458"/>
    </location>
</feature>
<evidence type="ECO:0000313" key="3">
    <source>
        <dbReference type="EMBL" id="KAH6829684.1"/>
    </source>
</evidence>
<feature type="compositionally biased region" description="Polar residues" evidence="2">
    <location>
        <begin position="311"/>
        <end position="357"/>
    </location>
</feature>
<feature type="region of interest" description="Disordered" evidence="2">
    <location>
        <begin position="372"/>
        <end position="460"/>
    </location>
</feature>
<keyword evidence="4" id="KW-1185">Reference proteome</keyword>
<dbReference type="PANTHER" id="PTHR31267">
    <property type="entry name" value="DENTIN SIALOPHOSPHOPROTEIN-LIKE PROTEIN"/>
    <property type="match status" value="1"/>
</dbReference>
<comment type="caution">
    <text evidence="3">The sequence shown here is derived from an EMBL/GenBank/DDBJ whole genome shotgun (WGS) entry which is preliminary data.</text>
</comment>
<evidence type="ECO:0000256" key="2">
    <source>
        <dbReference type="SAM" id="MobiDB-lite"/>
    </source>
</evidence>
<feature type="compositionally biased region" description="Basic and acidic residues" evidence="2">
    <location>
        <begin position="428"/>
        <end position="441"/>
    </location>
</feature>
<feature type="compositionally biased region" description="Low complexity" evidence="2">
    <location>
        <begin position="691"/>
        <end position="709"/>
    </location>
</feature>
<name>A0AAD4J9Y7_PERFH</name>
<dbReference type="PANTHER" id="PTHR31267:SF2">
    <property type="entry name" value="EXPRESSED PROTEIN"/>
    <property type="match status" value="1"/>
</dbReference>
<accession>A0AAD4J9Y7</accession>
<evidence type="ECO:0000256" key="1">
    <source>
        <dbReference type="SAM" id="Coils"/>
    </source>
</evidence>
<evidence type="ECO:0000313" key="4">
    <source>
        <dbReference type="Proteomes" id="UP001190926"/>
    </source>
</evidence>
<dbReference type="AlphaFoldDB" id="A0AAD4J9Y7"/>
<keyword evidence="1" id="KW-0175">Coiled coil</keyword>
<reference evidence="3 4" key="1">
    <citation type="journal article" date="2021" name="Nat. Commun.">
        <title>Incipient diploidization of the medicinal plant Perilla within 10,000 years.</title>
        <authorList>
            <person name="Zhang Y."/>
            <person name="Shen Q."/>
            <person name="Leng L."/>
            <person name="Zhang D."/>
            <person name="Chen S."/>
            <person name="Shi Y."/>
            <person name="Ning Z."/>
            <person name="Chen S."/>
        </authorList>
    </citation>
    <scope>NUCLEOTIDE SEQUENCE [LARGE SCALE GENOMIC DNA]</scope>
    <source>
        <strain evidence="4">cv. PC099</strain>
    </source>
</reference>
<feature type="compositionally biased region" description="Polar residues" evidence="2">
    <location>
        <begin position="676"/>
        <end position="685"/>
    </location>
</feature>
<feature type="region of interest" description="Disordered" evidence="2">
    <location>
        <begin position="294"/>
        <end position="357"/>
    </location>
</feature>
<feature type="compositionally biased region" description="Polar residues" evidence="2">
    <location>
        <begin position="593"/>
        <end position="604"/>
    </location>
</feature>
<gene>
    <name evidence="3" type="ORF">C2S53_016238</name>
</gene>
<feature type="compositionally biased region" description="Polar residues" evidence="2">
    <location>
        <begin position="710"/>
        <end position="719"/>
    </location>
</feature>